<feature type="transmembrane region" description="Helical" evidence="6">
    <location>
        <begin position="747"/>
        <end position="766"/>
    </location>
</feature>
<dbReference type="GO" id="GO:0005886">
    <property type="term" value="C:plasma membrane"/>
    <property type="evidence" value="ECO:0007669"/>
    <property type="project" value="UniProtKB-SubCell"/>
</dbReference>
<evidence type="ECO:0000259" key="7">
    <source>
        <dbReference type="Pfam" id="PF02687"/>
    </source>
</evidence>
<evidence type="ECO:0000256" key="1">
    <source>
        <dbReference type="ARBA" id="ARBA00004651"/>
    </source>
</evidence>
<dbReference type="PANTHER" id="PTHR30572">
    <property type="entry name" value="MEMBRANE COMPONENT OF TRANSPORTER-RELATED"/>
    <property type="match status" value="1"/>
</dbReference>
<feature type="transmembrane region" description="Helical" evidence="6">
    <location>
        <begin position="21"/>
        <end position="41"/>
    </location>
</feature>
<sequence>MLTNILKIALRSFWKTKGISIINVLGLSLGIALCLIIALFVRNELSYDKHFPNAERIYRVTSDIVFGGNAMNMTYAPAPMADALVEEIPEVEASVHFRNQGSFLIKRYEDNIKENKVIFAGKDFLKVFDIPLVQGNKKGALEEPNTMMISQTMADKFFKGENAVGQSLVLDNKTDYKITAVYEDIPENSHFDFHVLLAAEGLSEAKSGQWLGNNFQTYILAKPGADIKEMDQKIASMTEKHMTPVLKQVMGEDFTLEMFKASGNKVEYALQPLLDIHLHSDLLGEFKANFSITYVYLFVAIAVFILLIACINFMNLATAKSSNRAKEVGVRKSMGSDRKDLFFQFMMETFLMSLISFSMAIFIASILLPFFNDLAGRNLKLPFDEFGFYASLLLGAILVGFIAGIYPAFFLSGFKPVKVLKGDVSSGMKSARVRSSLVVFQFSISIILIFCTIVLFSQMNFIQNKNLGFNKDQIIMVHDLYALGSQKQTFKQEILGSSMIEKGTLSGFLPVSGTNRSDNPWWVMGRDIQDQENLVSIQNWQVDFDYVKTLGMKIVQGRDFSMDFPSDSSAVIINETAIKNFNFEGDPIGQKITTFSGNNVTGLNTDDLEVKTVIGVVENFHFESLKENIGAVMLFVDPNPSGIASFKFKAADVSEVLQLVEDKWKALAPGQPFTYEFLDDRFEAMYASETRIGKVFAAFTGFAIFIASLGLFALTAFTAEQRRKEIGIRKTLGATTANIVFLLSKEFTKLILFAFVIGAPLAWWGMKKWLEDYQYKIDLGWVIIFFAGAMVFLVSWITMGIQSLKAANANPVDSLRGE</sequence>
<dbReference type="Pfam" id="PF02687">
    <property type="entry name" value="FtsX"/>
    <property type="match status" value="2"/>
</dbReference>
<keyword evidence="5 6" id="KW-0472">Membrane</keyword>
<keyword evidence="2" id="KW-1003">Cell membrane</keyword>
<comment type="subcellular location">
    <subcellularLocation>
        <location evidence="1">Cell membrane</location>
        <topology evidence="1">Multi-pass membrane protein</topology>
    </subcellularLocation>
</comment>
<gene>
    <name evidence="9" type="ORF">SAMN00777080_3968</name>
</gene>
<dbReference type="PANTHER" id="PTHR30572:SF18">
    <property type="entry name" value="ABC-TYPE MACROLIDE FAMILY EXPORT SYSTEM PERMEASE COMPONENT 2"/>
    <property type="match status" value="1"/>
</dbReference>
<feature type="domain" description="ABC3 transporter permease C-terminal" evidence="7">
    <location>
        <begin position="698"/>
        <end position="811"/>
    </location>
</feature>
<feature type="transmembrane region" description="Helical" evidence="6">
    <location>
        <begin position="435"/>
        <end position="456"/>
    </location>
</feature>
<evidence type="ECO:0000256" key="4">
    <source>
        <dbReference type="ARBA" id="ARBA00022989"/>
    </source>
</evidence>
<feature type="transmembrane region" description="Helical" evidence="6">
    <location>
        <begin position="778"/>
        <end position="797"/>
    </location>
</feature>
<dbReference type="STRING" id="758820.SAMN00777080_3968"/>
<feature type="transmembrane region" description="Helical" evidence="6">
    <location>
        <begin position="341"/>
        <end position="368"/>
    </location>
</feature>
<evidence type="ECO:0000313" key="9">
    <source>
        <dbReference type="EMBL" id="SMD45319.1"/>
    </source>
</evidence>
<reference evidence="10" key="1">
    <citation type="submission" date="2017-04" db="EMBL/GenBank/DDBJ databases">
        <authorList>
            <person name="Varghese N."/>
            <person name="Submissions S."/>
        </authorList>
    </citation>
    <scope>NUCLEOTIDE SEQUENCE [LARGE SCALE GENOMIC DNA]</scope>
    <source>
        <strain evidence="10">DSM 16537</strain>
    </source>
</reference>
<dbReference type="InterPro" id="IPR050250">
    <property type="entry name" value="Macrolide_Exporter_MacB"/>
</dbReference>
<dbReference type="InterPro" id="IPR025857">
    <property type="entry name" value="MacB_PCD"/>
</dbReference>
<dbReference type="RefSeq" id="WP_084123608.1">
    <property type="nucleotide sequence ID" value="NZ_LT838813.1"/>
</dbReference>
<evidence type="ECO:0000259" key="8">
    <source>
        <dbReference type="Pfam" id="PF12704"/>
    </source>
</evidence>
<dbReference type="InterPro" id="IPR003838">
    <property type="entry name" value="ABC3_permease_C"/>
</dbReference>
<feature type="transmembrane region" description="Helical" evidence="6">
    <location>
        <begin position="388"/>
        <end position="414"/>
    </location>
</feature>
<feature type="domain" description="MacB-like periplasmic core" evidence="8">
    <location>
        <begin position="447"/>
        <end position="620"/>
    </location>
</feature>
<dbReference type="Pfam" id="PF12704">
    <property type="entry name" value="MacB_PCD"/>
    <property type="match status" value="2"/>
</dbReference>
<evidence type="ECO:0000256" key="6">
    <source>
        <dbReference type="SAM" id="Phobius"/>
    </source>
</evidence>
<keyword evidence="10" id="KW-1185">Reference proteome</keyword>
<feature type="domain" description="ABC3 transporter permease C-terminal" evidence="7">
    <location>
        <begin position="300"/>
        <end position="413"/>
    </location>
</feature>
<dbReference type="OrthoDB" id="5933722at2"/>
<evidence type="ECO:0000256" key="5">
    <source>
        <dbReference type="ARBA" id="ARBA00023136"/>
    </source>
</evidence>
<proteinExistence type="predicted"/>
<name>A0A1W2H8X2_9BACT</name>
<dbReference type="Proteomes" id="UP000192333">
    <property type="component" value="Chromosome I"/>
</dbReference>
<dbReference type="GO" id="GO:0022857">
    <property type="term" value="F:transmembrane transporter activity"/>
    <property type="evidence" value="ECO:0007669"/>
    <property type="project" value="TreeGrafter"/>
</dbReference>
<dbReference type="AlphaFoldDB" id="A0A1W2H8X2"/>
<dbReference type="EMBL" id="LT838813">
    <property type="protein sequence ID" value="SMD45319.1"/>
    <property type="molecule type" value="Genomic_DNA"/>
</dbReference>
<keyword evidence="3 6" id="KW-0812">Transmembrane</keyword>
<organism evidence="9 10">
    <name type="scientific">Aquiflexum balticum DSM 16537</name>
    <dbReference type="NCBI Taxonomy" id="758820"/>
    <lineage>
        <taxon>Bacteria</taxon>
        <taxon>Pseudomonadati</taxon>
        <taxon>Bacteroidota</taxon>
        <taxon>Cytophagia</taxon>
        <taxon>Cytophagales</taxon>
        <taxon>Cyclobacteriaceae</taxon>
        <taxon>Aquiflexum</taxon>
    </lineage>
</organism>
<protein>
    <submittedName>
        <fullName evidence="9">Putative ABC transport system permease protein</fullName>
    </submittedName>
</protein>
<keyword evidence="4 6" id="KW-1133">Transmembrane helix</keyword>
<evidence type="ECO:0000256" key="3">
    <source>
        <dbReference type="ARBA" id="ARBA00022692"/>
    </source>
</evidence>
<accession>A0A1W2H8X2</accession>
<feature type="domain" description="MacB-like periplasmic core" evidence="8">
    <location>
        <begin position="20"/>
        <end position="235"/>
    </location>
</feature>
<feature type="transmembrane region" description="Helical" evidence="6">
    <location>
        <begin position="695"/>
        <end position="719"/>
    </location>
</feature>
<feature type="transmembrane region" description="Helical" evidence="6">
    <location>
        <begin position="294"/>
        <end position="316"/>
    </location>
</feature>
<evidence type="ECO:0000256" key="2">
    <source>
        <dbReference type="ARBA" id="ARBA00022475"/>
    </source>
</evidence>
<evidence type="ECO:0000313" key="10">
    <source>
        <dbReference type="Proteomes" id="UP000192333"/>
    </source>
</evidence>